<evidence type="ECO:0000313" key="1">
    <source>
        <dbReference type="EMBL" id="TWU34886.1"/>
    </source>
</evidence>
<dbReference type="Proteomes" id="UP000319143">
    <property type="component" value="Unassembled WGS sequence"/>
</dbReference>
<keyword evidence="2" id="KW-1185">Reference proteome</keyword>
<dbReference type="AlphaFoldDB" id="A0A5C6DIZ0"/>
<name>A0A5C6DIZ0_9BACT</name>
<accession>A0A5C6DIZ0</accession>
<comment type="caution">
    <text evidence="1">The sequence shown here is derived from an EMBL/GenBank/DDBJ whole genome shotgun (WGS) entry which is preliminary data.</text>
</comment>
<sequence length="209" mass="23737">MTPREKEITAVLCNSIRVMTVFQIAQTWWSTTSWGISRTKSAIEKMADEGWLKLQQAVSRPVTALERPLVVWSPGATQANFTRLSRRLHKRASEPAEIIAVVFATEKANRIFGVGKLATVKLTQMTHDLHVTEIYLNYRRRGLAERWIGEDRFPGWWPINVRPDAALQNRLGGLTRAIEYGGDYSPERLHEIHTALSGFGGVGLSYEFW</sequence>
<protein>
    <submittedName>
        <fullName evidence="1">Uncharacterized protein</fullName>
    </submittedName>
</protein>
<dbReference type="EMBL" id="SJPV01000007">
    <property type="protein sequence ID" value="TWU34886.1"/>
    <property type="molecule type" value="Genomic_DNA"/>
</dbReference>
<organism evidence="1 2">
    <name type="scientific">Novipirellula artificiosorum</name>
    <dbReference type="NCBI Taxonomy" id="2528016"/>
    <lineage>
        <taxon>Bacteria</taxon>
        <taxon>Pseudomonadati</taxon>
        <taxon>Planctomycetota</taxon>
        <taxon>Planctomycetia</taxon>
        <taxon>Pirellulales</taxon>
        <taxon>Pirellulaceae</taxon>
        <taxon>Novipirellula</taxon>
    </lineage>
</organism>
<reference evidence="1 2" key="1">
    <citation type="submission" date="2019-02" db="EMBL/GenBank/DDBJ databases">
        <title>Deep-cultivation of Planctomycetes and their phenomic and genomic characterization uncovers novel biology.</title>
        <authorList>
            <person name="Wiegand S."/>
            <person name="Jogler M."/>
            <person name="Boedeker C."/>
            <person name="Pinto D."/>
            <person name="Vollmers J."/>
            <person name="Rivas-Marin E."/>
            <person name="Kohn T."/>
            <person name="Peeters S.H."/>
            <person name="Heuer A."/>
            <person name="Rast P."/>
            <person name="Oberbeckmann S."/>
            <person name="Bunk B."/>
            <person name="Jeske O."/>
            <person name="Meyerdierks A."/>
            <person name="Storesund J.E."/>
            <person name="Kallscheuer N."/>
            <person name="Luecker S."/>
            <person name="Lage O.M."/>
            <person name="Pohl T."/>
            <person name="Merkel B.J."/>
            <person name="Hornburger P."/>
            <person name="Mueller R.-W."/>
            <person name="Bruemmer F."/>
            <person name="Labrenz M."/>
            <person name="Spormann A.M."/>
            <person name="Op Den Camp H."/>
            <person name="Overmann J."/>
            <person name="Amann R."/>
            <person name="Jetten M.S.M."/>
            <person name="Mascher T."/>
            <person name="Medema M.H."/>
            <person name="Devos D.P."/>
            <person name="Kaster A.-K."/>
            <person name="Ovreas L."/>
            <person name="Rohde M."/>
            <person name="Galperin M.Y."/>
            <person name="Jogler C."/>
        </authorList>
    </citation>
    <scope>NUCLEOTIDE SEQUENCE [LARGE SCALE GENOMIC DNA]</scope>
    <source>
        <strain evidence="1 2">Poly41</strain>
    </source>
</reference>
<proteinExistence type="predicted"/>
<gene>
    <name evidence="1" type="ORF">Poly41_40290</name>
</gene>
<evidence type="ECO:0000313" key="2">
    <source>
        <dbReference type="Proteomes" id="UP000319143"/>
    </source>
</evidence>